<name>A0ABP8P396_9MICO</name>
<evidence type="ECO:0000313" key="2">
    <source>
        <dbReference type="EMBL" id="GAA4481220.1"/>
    </source>
</evidence>
<keyword evidence="2" id="KW-0378">Hydrolase</keyword>
<dbReference type="InterPro" id="IPR050471">
    <property type="entry name" value="AB_hydrolase"/>
</dbReference>
<proteinExistence type="predicted"/>
<dbReference type="RefSeq" id="WP_345184854.1">
    <property type="nucleotide sequence ID" value="NZ_BAABGP010000007.1"/>
</dbReference>
<reference evidence="3" key="1">
    <citation type="journal article" date="2019" name="Int. J. Syst. Evol. Microbiol.">
        <title>The Global Catalogue of Microorganisms (GCM) 10K type strain sequencing project: providing services to taxonomists for standard genome sequencing and annotation.</title>
        <authorList>
            <consortium name="The Broad Institute Genomics Platform"/>
            <consortium name="The Broad Institute Genome Sequencing Center for Infectious Disease"/>
            <person name="Wu L."/>
            <person name="Ma J."/>
        </authorList>
    </citation>
    <scope>NUCLEOTIDE SEQUENCE [LARGE SCALE GENOMIC DNA]</scope>
    <source>
        <strain evidence="3">JCM 17839</strain>
    </source>
</reference>
<organism evidence="2 3">
    <name type="scientific">Microbacterium panaciterrae</name>
    <dbReference type="NCBI Taxonomy" id="985759"/>
    <lineage>
        <taxon>Bacteria</taxon>
        <taxon>Bacillati</taxon>
        <taxon>Actinomycetota</taxon>
        <taxon>Actinomycetes</taxon>
        <taxon>Micrococcales</taxon>
        <taxon>Microbacteriaceae</taxon>
        <taxon>Microbacterium</taxon>
    </lineage>
</organism>
<dbReference type="InterPro" id="IPR029058">
    <property type="entry name" value="AB_hydrolase_fold"/>
</dbReference>
<dbReference type="EMBL" id="BAABGP010000007">
    <property type="protein sequence ID" value="GAA4481220.1"/>
    <property type="molecule type" value="Genomic_DNA"/>
</dbReference>
<accession>A0ABP8P396</accession>
<dbReference type="GO" id="GO:0016787">
    <property type="term" value="F:hydrolase activity"/>
    <property type="evidence" value="ECO:0007669"/>
    <property type="project" value="UniProtKB-KW"/>
</dbReference>
<dbReference type="PRINTS" id="PR00111">
    <property type="entry name" value="ABHYDROLASE"/>
</dbReference>
<comment type="caution">
    <text evidence="2">The sequence shown here is derived from an EMBL/GenBank/DDBJ whole genome shotgun (WGS) entry which is preliminary data.</text>
</comment>
<dbReference type="Proteomes" id="UP001500731">
    <property type="component" value="Unassembled WGS sequence"/>
</dbReference>
<protein>
    <submittedName>
        <fullName evidence="2">Alpha/beta hydrolase</fullName>
    </submittedName>
</protein>
<gene>
    <name evidence="2" type="ORF">GCM10023171_09290</name>
</gene>
<evidence type="ECO:0000259" key="1">
    <source>
        <dbReference type="Pfam" id="PF00561"/>
    </source>
</evidence>
<dbReference type="InterPro" id="IPR000073">
    <property type="entry name" value="AB_hydrolase_1"/>
</dbReference>
<dbReference type="Pfam" id="PF00561">
    <property type="entry name" value="Abhydrolase_1"/>
    <property type="match status" value="1"/>
</dbReference>
<keyword evidence="3" id="KW-1185">Reference proteome</keyword>
<dbReference type="SUPFAM" id="SSF53474">
    <property type="entry name" value="alpha/beta-Hydrolases"/>
    <property type="match status" value="1"/>
</dbReference>
<dbReference type="Gene3D" id="3.40.50.1820">
    <property type="entry name" value="alpha/beta hydrolase"/>
    <property type="match status" value="1"/>
</dbReference>
<dbReference type="PANTHER" id="PTHR43433">
    <property type="entry name" value="HYDROLASE, ALPHA/BETA FOLD FAMILY PROTEIN"/>
    <property type="match status" value="1"/>
</dbReference>
<evidence type="ECO:0000313" key="3">
    <source>
        <dbReference type="Proteomes" id="UP001500731"/>
    </source>
</evidence>
<sequence length="282" mass="30148">MTEHTALRYRDVATRTIGASGTTFAYREYGSQAGVPLVLLTHLGGNLDNWDPAVVDGLADERHVIAVDYRGVGASAGTIRDTIEQIAADTRAVIRALGYDRVDVFGLSMGGMVAQAVAAQAPELVDRLILAATGPAGGPGLTGMTRVAVRAVLRAVLTFNDPKTLLFFTRSKVEKSAAHQYIARLKDRVVGRDDAITPAVYRAQLSAVRAWGAQAPAGLSALASRVLIVHGDNDRMVPPANATVLVRSLPDATLTVFPDSGHGVVFQNHRAFVDRAREFLRR</sequence>
<feature type="domain" description="AB hydrolase-1" evidence="1">
    <location>
        <begin position="36"/>
        <end position="267"/>
    </location>
</feature>
<dbReference type="PANTHER" id="PTHR43433:SF5">
    <property type="entry name" value="AB HYDROLASE-1 DOMAIN-CONTAINING PROTEIN"/>
    <property type="match status" value="1"/>
</dbReference>